<name>A0A015L7I5_RHIIW</name>
<keyword evidence="3" id="KW-1185">Reference proteome</keyword>
<feature type="compositionally biased region" description="Polar residues" evidence="1">
    <location>
        <begin position="347"/>
        <end position="362"/>
    </location>
</feature>
<dbReference type="GO" id="GO:0005096">
    <property type="term" value="F:GTPase activator activity"/>
    <property type="evidence" value="ECO:0007669"/>
    <property type="project" value="InterPro"/>
</dbReference>
<feature type="compositionally biased region" description="Low complexity" evidence="1">
    <location>
        <begin position="251"/>
        <end position="261"/>
    </location>
</feature>
<feature type="compositionally biased region" description="Acidic residues" evidence="1">
    <location>
        <begin position="275"/>
        <end position="284"/>
    </location>
</feature>
<dbReference type="EMBL" id="JEMT01029799">
    <property type="protein sequence ID" value="EXX50763.1"/>
    <property type="molecule type" value="Genomic_DNA"/>
</dbReference>
<reference evidence="2 3" key="1">
    <citation type="submission" date="2014-02" db="EMBL/GenBank/DDBJ databases">
        <title>Single nucleus genome sequencing reveals high similarity among nuclei of an endomycorrhizal fungus.</title>
        <authorList>
            <person name="Lin K."/>
            <person name="Geurts R."/>
            <person name="Zhang Z."/>
            <person name="Limpens E."/>
            <person name="Saunders D.G."/>
            <person name="Mu D."/>
            <person name="Pang E."/>
            <person name="Cao H."/>
            <person name="Cha H."/>
            <person name="Lin T."/>
            <person name="Zhou Q."/>
            <person name="Shang Y."/>
            <person name="Li Y."/>
            <person name="Ivanov S."/>
            <person name="Sharma T."/>
            <person name="Velzen R.V."/>
            <person name="Ruijter N.D."/>
            <person name="Aanen D.K."/>
            <person name="Win J."/>
            <person name="Kamoun S."/>
            <person name="Bisseling T."/>
            <person name="Huang S."/>
        </authorList>
    </citation>
    <scope>NUCLEOTIDE SEQUENCE [LARGE SCALE GENOMIC DNA]</scope>
    <source>
        <strain evidence="3">DAOM197198w</strain>
    </source>
</reference>
<protein>
    <submittedName>
        <fullName evidence="2">Uncharacterized protein</fullName>
    </submittedName>
</protein>
<feature type="compositionally biased region" description="Polar residues" evidence="1">
    <location>
        <begin position="325"/>
        <end position="335"/>
    </location>
</feature>
<feature type="compositionally biased region" description="Basic residues" evidence="1">
    <location>
        <begin position="589"/>
        <end position="603"/>
    </location>
</feature>
<dbReference type="OrthoDB" id="19159at2759"/>
<evidence type="ECO:0000313" key="3">
    <source>
        <dbReference type="Proteomes" id="UP000022910"/>
    </source>
</evidence>
<feature type="compositionally biased region" description="Polar residues" evidence="1">
    <location>
        <begin position="368"/>
        <end position="384"/>
    </location>
</feature>
<dbReference type="InterPro" id="IPR034586">
    <property type="entry name" value="Bfa1/Byr4"/>
</dbReference>
<comment type="caution">
    <text evidence="2">The sequence shown here is derived from an EMBL/GenBank/DDBJ whole genome shotgun (WGS) entry which is preliminary data.</text>
</comment>
<dbReference type="STRING" id="1432141.A0A015L7I5"/>
<feature type="compositionally biased region" description="Polar residues" evidence="1">
    <location>
        <begin position="63"/>
        <end position="76"/>
    </location>
</feature>
<feature type="compositionally biased region" description="Low complexity" evidence="1">
    <location>
        <begin position="795"/>
        <end position="809"/>
    </location>
</feature>
<feature type="region of interest" description="Disordered" evidence="1">
    <location>
        <begin position="50"/>
        <end position="76"/>
    </location>
</feature>
<feature type="region of interest" description="Disordered" evidence="1">
    <location>
        <begin position="795"/>
        <end position="816"/>
    </location>
</feature>
<feature type="compositionally biased region" description="Acidic residues" evidence="1">
    <location>
        <begin position="52"/>
        <end position="61"/>
    </location>
</feature>
<feature type="compositionally biased region" description="Low complexity" evidence="1">
    <location>
        <begin position="506"/>
        <end position="524"/>
    </location>
</feature>
<dbReference type="Proteomes" id="UP000022910">
    <property type="component" value="Unassembled WGS sequence"/>
</dbReference>
<feature type="region of interest" description="Disordered" evidence="1">
    <location>
        <begin position="323"/>
        <end position="471"/>
    </location>
</feature>
<feature type="compositionally biased region" description="Low complexity" evidence="1">
    <location>
        <begin position="395"/>
        <end position="416"/>
    </location>
</feature>
<dbReference type="GO" id="GO:0044732">
    <property type="term" value="C:mitotic spindle pole body"/>
    <property type="evidence" value="ECO:0007669"/>
    <property type="project" value="TreeGrafter"/>
</dbReference>
<dbReference type="GO" id="GO:1990334">
    <property type="term" value="C:Bfa1-Bub2 complex"/>
    <property type="evidence" value="ECO:0007669"/>
    <property type="project" value="InterPro"/>
</dbReference>
<gene>
    <name evidence="2" type="ORF">RirG_267760</name>
</gene>
<dbReference type="HOGENOM" id="CLU_008906_1_0_1"/>
<feature type="compositionally biased region" description="Low complexity" evidence="1">
    <location>
        <begin position="453"/>
        <end position="471"/>
    </location>
</feature>
<organism evidence="2 3">
    <name type="scientific">Rhizophagus irregularis (strain DAOM 197198w)</name>
    <name type="common">Glomus intraradices</name>
    <dbReference type="NCBI Taxonomy" id="1432141"/>
    <lineage>
        <taxon>Eukaryota</taxon>
        <taxon>Fungi</taxon>
        <taxon>Fungi incertae sedis</taxon>
        <taxon>Mucoromycota</taxon>
        <taxon>Glomeromycotina</taxon>
        <taxon>Glomeromycetes</taxon>
        <taxon>Glomerales</taxon>
        <taxon>Glomeraceae</taxon>
        <taxon>Rhizophagus</taxon>
    </lineage>
</organism>
<dbReference type="PANTHER" id="PTHR35140">
    <property type="entry name" value="MITOTIC CHECK POINT PROTEIN BFA1"/>
    <property type="match status" value="1"/>
</dbReference>
<dbReference type="GO" id="GO:0001100">
    <property type="term" value="P:negative regulation of exit from mitosis"/>
    <property type="evidence" value="ECO:0007669"/>
    <property type="project" value="InterPro"/>
</dbReference>
<dbReference type="PANTHER" id="PTHR35140:SF1">
    <property type="entry name" value="MITOTIC CHECK POINT PROTEIN BFA1"/>
    <property type="match status" value="1"/>
</dbReference>
<proteinExistence type="predicted"/>
<evidence type="ECO:0000313" key="2">
    <source>
        <dbReference type="EMBL" id="EXX50763.1"/>
    </source>
</evidence>
<evidence type="ECO:0000256" key="1">
    <source>
        <dbReference type="SAM" id="MobiDB-lite"/>
    </source>
</evidence>
<feature type="region of interest" description="Disordered" evidence="1">
    <location>
        <begin position="501"/>
        <end position="604"/>
    </location>
</feature>
<sequence length="835" mass="94552">MISRQKKQTNYEEDNWDDIEIPETGLLLINNESDYGLSTTTRDISEITICDSSDDDSEDYPNEITNNYSNRSTPVSSSSINKVKEMMINSGVVITNNKEEFSGLITRIGGENNKVIAVGDDWDNDIEIPEDGLANLTLSTNKKDNSFNITVTNDFEFDEEQQQTTSKNSITSPRKLIIKQIEDPSKVFPKSNTVQSKKTLENIDDYFDFTGVELSKLDLSTKVLNLRRQGSYEEEGNLNYKDPFGSEKISSRNSSRLSILPSPAPTNGSQSAFESGEEEDESFDDIQFPERMESLTLISRNDDNDFENGLDIADESVFDPDQLKNKNIITRPNQKQQKRARRESFSIEFNTSTKNSRSSTPSIPLINNKVQPKTTNNNSPQISSLDRLKTNKAFSRSLTSLRTSTPKNTTNTTLPKSRPKSLQNPKDPKLPVSGLVKKPISLMKNTLERSKSSSHIIHSTNNSNKSSKKINCNSTSSFNKRIESTSKGLLPSKSTKRYQQNINPHNTHNNTLQTTSNTNSTTTSIPEIMRKPTRQQSFGDGTELDGFDDLPVNIDRERPYTSSNYAINDRKNSISSVGSKTDNSDNFQHPRKHKKNRKRKKPQLIKNLSADVNLKFVGEMVYNPITQRWDGNDSVLKDFDNVLSTPLRPALISNMNNFTTNTKSFQVVGKMRFDPKKMCWNNDSSDEEEVIWDCDDDDRDDFISTPQAFIDTSDNKLRTKNDANSIGNDNNDFQVGSEFDITSGFLAALLASERQHRNEITRWYPGALSKKNESRFGLRDITLQRSYLYDLRNNNNRGNTNYSSSGNNTKINNNRSGGLFEAAANLTRHERRHFR</sequence>
<dbReference type="AlphaFoldDB" id="A0A015L7I5"/>
<feature type="region of interest" description="Disordered" evidence="1">
    <location>
        <begin position="235"/>
        <end position="287"/>
    </location>
</feature>
<feature type="compositionally biased region" description="Polar residues" evidence="1">
    <location>
        <begin position="573"/>
        <end position="587"/>
    </location>
</feature>
<accession>A0A015L7I5</accession>